<feature type="transmembrane region" description="Helical" evidence="7">
    <location>
        <begin position="21"/>
        <end position="47"/>
    </location>
</feature>
<evidence type="ECO:0000256" key="4">
    <source>
        <dbReference type="ARBA" id="ARBA00022692"/>
    </source>
</evidence>
<gene>
    <name evidence="9" type="ORF">EI982_13125</name>
</gene>
<keyword evidence="4 7" id="KW-0812">Transmembrane</keyword>
<comment type="subcellular location">
    <subcellularLocation>
        <location evidence="1 7">Cell membrane</location>
        <topology evidence="1 7">Multi-pass membrane protein</topology>
    </subcellularLocation>
</comment>
<dbReference type="OrthoDB" id="214012at2157"/>
<dbReference type="GeneID" id="99246993"/>
<dbReference type="GO" id="GO:0055085">
    <property type="term" value="P:transmembrane transport"/>
    <property type="evidence" value="ECO:0007669"/>
    <property type="project" value="InterPro"/>
</dbReference>
<feature type="transmembrane region" description="Helical" evidence="7">
    <location>
        <begin position="228"/>
        <end position="251"/>
    </location>
</feature>
<evidence type="ECO:0000313" key="10">
    <source>
        <dbReference type="Proteomes" id="UP000428325"/>
    </source>
</evidence>
<dbReference type="Proteomes" id="UP000428325">
    <property type="component" value="Chromosome"/>
</dbReference>
<feature type="transmembrane region" description="Helical" evidence="7">
    <location>
        <begin position="67"/>
        <end position="94"/>
    </location>
</feature>
<dbReference type="GO" id="GO:0005886">
    <property type="term" value="C:plasma membrane"/>
    <property type="evidence" value="ECO:0007669"/>
    <property type="project" value="UniProtKB-SubCell"/>
</dbReference>
<dbReference type="Gene3D" id="1.10.3720.10">
    <property type="entry name" value="MetI-like"/>
    <property type="match status" value="1"/>
</dbReference>
<dbReference type="InterPro" id="IPR000515">
    <property type="entry name" value="MetI-like"/>
</dbReference>
<feature type="transmembrane region" description="Helical" evidence="7">
    <location>
        <begin position="335"/>
        <end position="354"/>
    </location>
</feature>
<comment type="similarity">
    <text evidence="7">Belongs to the binding-protein-dependent transport system permease family.</text>
</comment>
<sequence length="514" mass="52614">MGGTRSLSGAERAPALGRRSAALLVAAAALFCWHALAVVVGVPSLLLPAPATVAATLVRRAPEMAPHVAYTGYEVILGGGLGVGVGVLLALALAVSRPIRLLGTPLLLGVQVVPVVVFAPLLILLFDATLLTRTLIAALLTFFPVTVATLDGLRSVPAGQLTLLRSVGVPRWRRVLYVRVPNALPTFVTGLKLATPVAIQGVILAEFLAAERGIGHQLLATAKRFDTALLFAYVLVLAAFGVALFVAVAAVERRLHADATDVTDLLESTGVLGSASLPARGTAAVASVLLLLGGWHVAAAATTLLPTPAAVAATLAAFPALFLSTSVDTLTKFGVGWGAGAAVGLAVGTATALVPEARSTVEGSLIGLRAVPDLALVPLLLVWVRISFEAAVVLVAIAAVFPVTVGTAAGLRRMPAAHADLLDLVDAAPRRRLAVRFRHAVPALFAGVKLSVVRSLAAVVVAEWFVAESGVGVLLLQGMTNGQPALTFAAAVVLFGLGFGLFGLTAGLQRRASW</sequence>
<evidence type="ECO:0000256" key="3">
    <source>
        <dbReference type="ARBA" id="ARBA00022475"/>
    </source>
</evidence>
<proteinExistence type="inferred from homology"/>
<organism evidence="9 10">
    <name type="scientific">Haloplanus rallus</name>
    <dbReference type="NCBI Taxonomy" id="1816183"/>
    <lineage>
        <taxon>Archaea</taxon>
        <taxon>Methanobacteriati</taxon>
        <taxon>Methanobacteriota</taxon>
        <taxon>Stenosarchaea group</taxon>
        <taxon>Halobacteria</taxon>
        <taxon>Halobacteriales</taxon>
        <taxon>Haloferacaceae</taxon>
        <taxon>Haloplanus</taxon>
    </lineage>
</organism>
<feature type="transmembrane region" description="Helical" evidence="7">
    <location>
        <begin position="485"/>
        <end position="508"/>
    </location>
</feature>
<keyword evidence="6 7" id="KW-0472">Membrane</keyword>
<dbReference type="RefSeq" id="WP_157690126.1">
    <property type="nucleotide sequence ID" value="NZ_CP034345.1"/>
</dbReference>
<dbReference type="PROSITE" id="PS50928">
    <property type="entry name" value="ABC_TM1"/>
    <property type="match status" value="1"/>
</dbReference>
<evidence type="ECO:0000256" key="7">
    <source>
        <dbReference type="RuleBase" id="RU363032"/>
    </source>
</evidence>
<evidence type="ECO:0000256" key="5">
    <source>
        <dbReference type="ARBA" id="ARBA00022989"/>
    </source>
</evidence>
<keyword evidence="2 7" id="KW-0813">Transport</keyword>
<feature type="transmembrane region" description="Helical" evidence="7">
    <location>
        <begin position="106"/>
        <end position="126"/>
    </location>
</feature>
<keyword evidence="5 7" id="KW-1133">Transmembrane helix</keyword>
<keyword evidence="10" id="KW-1185">Reference proteome</keyword>
<dbReference type="SUPFAM" id="SSF161098">
    <property type="entry name" value="MetI-like"/>
    <property type="match status" value="2"/>
</dbReference>
<dbReference type="AlphaFoldDB" id="A0A6B9F5A7"/>
<protein>
    <submittedName>
        <fullName evidence="9">ABC transporter permease subunit</fullName>
    </submittedName>
</protein>
<dbReference type="Pfam" id="PF00528">
    <property type="entry name" value="BPD_transp_1"/>
    <property type="match status" value="2"/>
</dbReference>
<keyword evidence="3" id="KW-1003">Cell membrane</keyword>
<dbReference type="PANTHER" id="PTHR30151">
    <property type="entry name" value="ALKANE SULFONATE ABC TRANSPORTER-RELATED, MEMBRANE SUBUNIT"/>
    <property type="match status" value="1"/>
</dbReference>
<evidence type="ECO:0000256" key="6">
    <source>
        <dbReference type="ARBA" id="ARBA00023136"/>
    </source>
</evidence>
<accession>A0A6B9F5A7</accession>
<dbReference type="EMBL" id="CP034345">
    <property type="protein sequence ID" value="QGX95666.1"/>
    <property type="molecule type" value="Genomic_DNA"/>
</dbReference>
<evidence type="ECO:0000259" key="8">
    <source>
        <dbReference type="PROSITE" id="PS50928"/>
    </source>
</evidence>
<dbReference type="CDD" id="cd06261">
    <property type="entry name" value="TM_PBP2"/>
    <property type="match status" value="1"/>
</dbReference>
<evidence type="ECO:0000256" key="2">
    <source>
        <dbReference type="ARBA" id="ARBA00022448"/>
    </source>
</evidence>
<feature type="transmembrane region" description="Helical" evidence="7">
    <location>
        <begin position="390"/>
        <end position="411"/>
    </location>
</feature>
<dbReference type="KEGG" id="hra:EI982_13125"/>
<evidence type="ECO:0000256" key="1">
    <source>
        <dbReference type="ARBA" id="ARBA00004651"/>
    </source>
</evidence>
<evidence type="ECO:0000313" key="9">
    <source>
        <dbReference type="EMBL" id="QGX95666.1"/>
    </source>
</evidence>
<name>A0A6B9F5A7_9EURY</name>
<feature type="domain" description="ABC transmembrane type-1" evidence="8">
    <location>
        <begin position="68"/>
        <end position="246"/>
    </location>
</feature>
<feature type="transmembrane region" description="Helical" evidence="7">
    <location>
        <begin position="132"/>
        <end position="153"/>
    </location>
</feature>
<feature type="transmembrane region" description="Helical" evidence="7">
    <location>
        <begin position="304"/>
        <end position="323"/>
    </location>
</feature>
<feature type="transmembrane region" description="Helical" evidence="7">
    <location>
        <begin position="440"/>
        <end position="465"/>
    </location>
</feature>
<reference evidence="9 10" key="1">
    <citation type="submission" date="2018-12" db="EMBL/GenBank/DDBJ databases">
        <title>Complete genome sequence of Haloplanus rallus MBLA0036.</title>
        <authorList>
            <person name="Nam Y.-d."/>
            <person name="Kang J."/>
            <person name="Chung W.-H."/>
            <person name="Park Y.S."/>
        </authorList>
    </citation>
    <scope>NUCLEOTIDE SEQUENCE [LARGE SCALE GENOMIC DNA]</scope>
    <source>
        <strain evidence="9 10">MBLA0036</strain>
    </source>
</reference>
<dbReference type="PANTHER" id="PTHR30151:SF20">
    <property type="entry name" value="ABC TRANSPORTER PERMEASE PROTEIN HI_0355-RELATED"/>
    <property type="match status" value="1"/>
</dbReference>
<dbReference type="InterPro" id="IPR035906">
    <property type="entry name" value="MetI-like_sf"/>
</dbReference>